<sequence length="339" mass="37606">MSQVQIPKKVKGVVIQQKGQKATYGEVDMPELVEGDILVQVAAGPINPSDLSFLQGVYPSERSYPCIAGNEGSGTVIFGKGSSEEKLVGKRIAFHPKQGGNLGSYGEYCVTTIKQIVILPEDVSTENGACTFVNPFTVAYMLETVKKHQLKSVVHNVGSSQLGKQMQRYFTDNGVNVINIVRRDQQVQDLQKDGAKYVLNQSEEGFWEKLKKLTLELDARIAFDAIGGEFTSNLVTHLPNDSYIYVYGILSDDLFPKISLTNLLFNGISLNGYWLVREMKNTPQEKVIQLAQKVSSLLSTTFSSTISQKVKYEDFEKGIELYKKNMSNGKILLTSPQNI</sequence>
<keyword evidence="2" id="KW-0560">Oxidoreductase</keyword>
<keyword evidence="1" id="KW-0521">NADP</keyword>
<dbReference type="SUPFAM" id="SSF51735">
    <property type="entry name" value="NAD(P)-binding Rossmann-fold domains"/>
    <property type="match status" value="1"/>
</dbReference>
<feature type="domain" description="Alcohol dehydrogenase-like N-terminal" evidence="4">
    <location>
        <begin position="34"/>
        <end position="120"/>
    </location>
</feature>
<evidence type="ECO:0000256" key="1">
    <source>
        <dbReference type="ARBA" id="ARBA00022857"/>
    </source>
</evidence>
<name>A0A0V0QT44_PSEPJ</name>
<evidence type="ECO:0000259" key="3">
    <source>
        <dbReference type="Pfam" id="PF00107"/>
    </source>
</evidence>
<dbReference type="AlphaFoldDB" id="A0A0V0QT44"/>
<dbReference type="InterPro" id="IPR011032">
    <property type="entry name" value="GroES-like_sf"/>
</dbReference>
<dbReference type="PANTHER" id="PTHR48106:SF18">
    <property type="entry name" value="QUINONE OXIDOREDUCTASE PIG3"/>
    <property type="match status" value="1"/>
</dbReference>
<proteinExistence type="predicted"/>
<dbReference type="GO" id="GO:0016651">
    <property type="term" value="F:oxidoreductase activity, acting on NAD(P)H"/>
    <property type="evidence" value="ECO:0007669"/>
    <property type="project" value="TreeGrafter"/>
</dbReference>
<dbReference type="SUPFAM" id="SSF50129">
    <property type="entry name" value="GroES-like"/>
    <property type="match status" value="1"/>
</dbReference>
<dbReference type="PANTHER" id="PTHR48106">
    <property type="entry name" value="QUINONE OXIDOREDUCTASE PIG3-RELATED"/>
    <property type="match status" value="1"/>
</dbReference>
<dbReference type="Pfam" id="PF08240">
    <property type="entry name" value="ADH_N"/>
    <property type="match status" value="1"/>
</dbReference>
<dbReference type="InterPro" id="IPR036291">
    <property type="entry name" value="NAD(P)-bd_dom_sf"/>
</dbReference>
<evidence type="ECO:0000259" key="4">
    <source>
        <dbReference type="Pfam" id="PF08240"/>
    </source>
</evidence>
<dbReference type="Gene3D" id="3.90.180.10">
    <property type="entry name" value="Medium-chain alcohol dehydrogenases, catalytic domain"/>
    <property type="match status" value="1"/>
</dbReference>
<dbReference type="InterPro" id="IPR013154">
    <property type="entry name" value="ADH-like_N"/>
</dbReference>
<dbReference type="Gene3D" id="3.40.50.720">
    <property type="entry name" value="NAD(P)-binding Rossmann-like Domain"/>
    <property type="match status" value="1"/>
</dbReference>
<keyword evidence="6" id="KW-1185">Reference proteome</keyword>
<dbReference type="InParanoid" id="A0A0V0QT44"/>
<dbReference type="EMBL" id="LDAU01000110">
    <property type="protein sequence ID" value="KRX05064.1"/>
    <property type="molecule type" value="Genomic_DNA"/>
</dbReference>
<dbReference type="InterPro" id="IPR013149">
    <property type="entry name" value="ADH-like_C"/>
</dbReference>
<protein>
    <submittedName>
        <fullName evidence="5">GroES (Chaperonin 10)-like protein</fullName>
    </submittedName>
</protein>
<dbReference type="Proteomes" id="UP000054937">
    <property type="component" value="Unassembled WGS sequence"/>
</dbReference>
<dbReference type="GO" id="GO:0070402">
    <property type="term" value="F:NADPH binding"/>
    <property type="evidence" value="ECO:0007669"/>
    <property type="project" value="TreeGrafter"/>
</dbReference>
<gene>
    <name evidence="5" type="ORF">PPERSA_06698</name>
</gene>
<accession>A0A0V0QT44</accession>
<comment type="caution">
    <text evidence="5">The sequence shown here is derived from an EMBL/GenBank/DDBJ whole genome shotgun (WGS) entry which is preliminary data.</text>
</comment>
<reference evidence="5 6" key="1">
    <citation type="journal article" date="2015" name="Sci. Rep.">
        <title>Genome of the facultative scuticociliatosis pathogen Pseudocohnilembus persalinus provides insight into its virulence through horizontal gene transfer.</title>
        <authorList>
            <person name="Xiong J."/>
            <person name="Wang G."/>
            <person name="Cheng J."/>
            <person name="Tian M."/>
            <person name="Pan X."/>
            <person name="Warren A."/>
            <person name="Jiang C."/>
            <person name="Yuan D."/>
            <person name="Miao W."/>
        </authorList>
    </citation>
    <scope>NUCLEOTIDE SEQUENCE [LARGE SCALE GENOMIC DNA]</scope>
    <source>
        <strain evidence="5">36N120E</strain>
    </source>
</reference>
<organism evidence="5 6">
    <name type="scientific">Pseudocohnilembus persalinus</name>
    <name type="common">Ciliate</name>
    <dbReference type="NCBI Taxonomy" id="266149"/>
    <lineage>
        <taxon>Eukaryota</taxon>
        <taxon>Sar</taxon>
        <taxon>Alveolata</taxon>
        <taxon>Ciliophora</taxon>
        <taxon>Intramacronucleata</taxon>
        <taxon>Oligohymenophorea</taxon>
        <taxon>Scuticociliatia</taxon>
        <taxon>Philasterida</taxon>
        <taxon>Pseudocohnilembidae</taxon>
        <taxon>Pseudocohnilembus</taxon>
    </lineage>
</organism>
<feature type="domain" description="Alcohol dehydrogenase-like C-terminal" evidence="3">
    <location>
        <begin position="174"/>
        <end position="291"/>
    </location>
</feature>
<evidence type="ECO:0000313" key="6">
    <source>
        <dbReference type="Proteomes" id="UP000054937"/>
    </source>
</evidence>
<dbReference type="Pfam" id="PF00107">
    <property type="entry name" value="ADH_zinc_N"/>
    <property type="match status" value="1"/>
</dbReference>
<evidence type="ECO:0000313" key="5">
    <source>
        <dbReference type="EMBL" id="KRX05064.1"/>
    </source>
</evidence>
<dbReference type="OrthoDB" id="415383at2759"/>
<dbReference type="OMA" id="TNHEYGT"/>
<evidence type="ECO:0000256" key="2">
    <source>
        <dbReference type="ARBA" id="ARBA00023002"/>
    </source>
</evidence>